<protein>
    <recommendedName>
        <fullName evidence="6">Phosphoribosylglycinamide formyltransferase</fullName>
        <ecNumber evidence="6">2.1.2.2</ecNumber>
    </recommendedName>
    <alternativeName>
        <fullName evidence="6">5'-phosphoribosylglycinamide transformylase</fullName>
    </alternativeName>
    <alternativeName>
        <fullName evidence="6">GAR transformylase</fullName>
        <shortName evidence="6">GART</shortName>
    </alternativeName>
</protein>
<dbReference type="STRING" id="580166.AUP43_06175"/>
<dbReference type="CDD" id="cd08645">
    <property type="entry name" value="FMT_core_GART"/>
    <property type="match status" value="1"/>
</dbReference>
<feature type="binding site" evidence="6">
    <location>
        <position position="109"/>
    </location>
    <ligand>
        <name>(6R)-10-formyltetrahydrofolate</name>
        <dbReference type="ChEBI" id="CHEBI:195366"/>
    </ligand>
</feature>
<evidence type="ECO:0000313" key="8">
    <source>
        <dbReference type="EMBL" id="KZD10306.1"/>
    </source>
</evidence>
<evidence type="ECO:0000256" key="5">
    <source>
        <dbReference type="ARBA" id="ARBA00047664"/>
    </source>
</evidence>
<dbReference type="EMBL" id="LPXN01000090">
    <property type="protein sequence ID" value="KZD10306.1"/>
    <property type="molecule type" value="Genomic_DNA"/>
</dbReference>
<comment type="similarity">
    <text evidence="4 6">Belongs to the GART family.</text>
</comment>
<comment type="caution">
    <text evidence="8">The sequence shown here is derived from an EMBL/GenBank/DDBJ whole genome shotgun (WGS) entry which is preliminary data.</text>
</comment>
<feature type="domain" description="Formyl transferase N-terminal" evidence="7">
    <location>
        <begin position="5"/>
        <end position="184"/>
    </location>
</feature>
<evidence type="ECO:0000256" key="3">
    <source>
        <dbReference type="ARBA" id="ARBA00022755"/>
    </source>
</evidence>
<dbReference type="InterPro" id="IPR002376">
    <property type="entry name" value="Formyl_transf_N"/>
</dbReference>
<dbReference type="Gene3D" id="3.40.50.170">
    <property type="entry name" value="Formyl transferase, N-terminal domain"/>
    <property type="match status" value="1"/>
</dbReference>
<comment type="function">
    <text evidence="6">Catalyzes the transfer of a formyl group from 10-formyltetrahydrofolate to 5-phospho-ribosyl-glycinamide (GAR), producing 5-phospho-ribosyl-N-formylglycinamide (FGAR) and tetrahydrofolate.</text>
</comment>
<dbReference type="Proteomes" id="UP000076400">
    <property type="component" value="Unassembled WGS sequence"/>
</dbReference>
<dbReference type="Pfam" id="PF00551">
    <property type="entry name" value="Formyl_trans_N"/>
    <property type="match status" value="1"/>
</dbReference>
<feature type="active site" description="Proton donor" evidence="6">
    <location>
        <position position="111"/>
    </location>
</feature>
<feature type="binding site" evidence="6">
    <location>
        <begin position="92"/>
        <end position="95"/>
    </location>
    <ligand>
        <name>(6R)-10-formyltetrahydrofolate</name>
        <dbReference type="ChEBI" id="CHEBI:195366"/>
    </ligand>
</feature>
<dbReference type="GO" id="GO:0006189">
    <property type="term" value="P:'de novo' IMP biosynthetic process"/>
    <property type="evidence" value="ECO:0007669"/>
    <property type="project" value="UniProtKB-UniRule"/>
</dbReference>
<comment type="catalytic activity">
    <reaction evidence="5 6">
        <text>N(1)-(5-phospho-beta-D-ribosyl)glycinamide + (6R)-10-formyltetrahydrofolate = N(2)-formyl-N(1)-(5-phospho-beta-D-ribosyl)glycinamide + (6S)-5,6,7,8-tetrahydrofolate + H(+)</text>
        <dbReference type="Rhea" id="RHEA:15053"/>
        <dbReference type="ChEBI" id="CHEBI:15378"/>
        <dbReference type="ChEBI" id="CHEBI:57453"/>
        <dbReference type="ChEBI" id="CHEBI:143788"/>
        <dbReference type="ChEBI" id="CHEBI:147286"/>
        <dbReference type="ChEBI" id="CHEBI:195366"/>
        <dbReference type="EC" id="2.1.2.2"/>
    </reaction>
</comment>
<organism evidence="8 9">
    <name type="scientific">Oceanibaculum pacificum</name>
    <dbReference type="NCBI Taxonomy" id="580166"/>
    <lineage>
        <taxon>Bacteria</taxon>
        <taxon>Pseudomonadati</taxon>
        <taxon>Pseudomonadota</taxon>
        <taxon>Alphaproteobacteria</taxon>
        <taxon>Rhodospirillales</taxon>
        <taxon>Oceanibaculaceae</taxon>
        <taxon>Oceanibaculum</taxon>
    </lineage>
</organism>
<evidence type="ECO:0000256" key="1">
    <source>
        <dbReference type="ARBA" id="ARBA00005054"/>
    </source>
</evidence>
<accession>A0A154W9Z4</accession>
<dbReference type="GO" id="GO:0004644">
    <property type="term" value="F:phosphoribosylglycinamide formyltransferase activity"/>
    <property type="evidence" value="ECO:0007669"/>
    <property type="project" value="UniProtKB-UniRule"/>
</dbReference>
<dbReference type="PANTHER" id="PTHR43369:SF2">
    <property type="entry name" value="PHOSPHORIBOSYLGLYCINAMIDE FORMYLTRANSFERASE"/>
    <property type="match status" value="1"/>
</dbReference>
<evidence type="ECO:0000256" key="4">
    <source>
        <dbReference type="ARBA" id="ARBA00038440"/>
    </source>
</evidence>
<dbReference type="SUPFAM" id="SSF53328">
    <property type="entry name" value="Formyltransferase"/>
    <property type="match status" value="1"/>
</dbReference>
<keyword evidence="9" id="KW-1185">Reference proteome</keyword>
<dbReference type="AlphaFoldDB" id="A0A154W9Z4"/>
<keyword evidence="2 6" id="KW-0808">Transferase</keyword>
<dbReference type="OrthoDB" id="9806170at2"/>
<dbReference type="RefSeq" id="WP_067553859.1">
    <property type="nucleotide sequence ID" value="NZ_LPXN01000090.1"/>
</dbReference>
<evidence type="ECO:0000259" key="7">
    <source>
        <dbReference type="Pfam" id="PF00551"/>
    </source>
</evidence>
<feature type="binding site" evidence="6">
    <location>
        <begin position="14"/>
        <end position="16"/>
    </location>
    <ligand>
        <name>N(1)-(5-phospho-beta-D-ribosyl)glycinamide</name>
        <dbReference type="ChEBI" id="CHEBI:143788"/>
    </ligand>
</feature>
<feature type="binding site" evidence="6">
    <location>
        <position position="67"/>
    </location>
    <ligand>
        <name>(6R)-10-formyltetrahydrofolate</name>
        <dbReference type="ChEBI" id="CHEBI:195366"/>
    </ligand>
</feature>
<reference evidence="8 9" key="1">
    <citation type="submission" date="2015-12" db="EMBL/GenBank/DDBJ databases">
        <title>Genome sequence of Oceanibaculum pacificum MCCC 1A02656.</title>
        <authorList>
            <person name="Lu L."/>
            <person name="Lai Q."/>
            <person name="Shao Z."/>
            <person name="Qian P."/>
        </authorList>
    </citation>
    <scope>NUCLEOTIDE SEQUENCE [LARGE SCALE GENOMIC DNA]</scope>
    <source>
        <strain evidence="8 9">MCCC 1A02656</strain>
    </source>
</reference>
<dbReference type="EC" id="2.1.2.2" evidence="6"/>
<gene>
    <name evidence="6" type="primary">purN</name>
    <name evidence="8" type="ORF">AUP43_06175</name>
</gene>
<dbReference type="UniPathway" id="UPA00074">
    <property type="reaction ID" value="UER00126"/>
</dbReference>
<dbReference type="InterPro" id="IPR036477">
    <property type="entry name" value="Formyl_transf_N_sf"/>
</dbReference>
<dbReference type="PROSITE" id="PS00373">
    <property type="entry name" value="GART"/>
    <property type="match status" value="1"/>
</dbReference>
<dbReference type="HAMAP" id="MF_01930">
    <property type="entry name" value="PurN"/>
    <property type="match status" value="1"/>
</dbReference>
<name>A0A154W9Z4_9PROT</name>
<evidence type="ECO:0000256" key="6">
    <source>
        <dbReference type="HAMAP-Rule" id="MF_01930"/>
    </source>
</evidence>
<evidence type="ECO:0000313" key="9">
    <source>
        <dbReference type="Proteomes" id="UP000076400"/>
    </source>
</evidence>
<comment type="pathway">
    <text evidence="1 6">Purine metabolism; IMP biosynthesis via de novo pathway; N(2)-formyl-N(1)-(5-phospho-D-ribosyl)glycinamide from N(1)-(5-phospho-D-ribosyl)glycinamide (10-formyl THF route): step 1/1.</text>
</comment>
<proteinExistence type="inferred from homology"/>
<sequence>MERLKVAVLISGRGSNLQSLIDACATPGFPAEIVLVLSNKADAYGLVRAQEAGIATKAISHKAYPDRESFDAALHDEIVAAGAQLVCLAGFMRLLTPGFVAKWHDRMINIHPSLLPAFKGLHSHERAIAAGCRFTGCTVHFVRAEMDDGPIIAQAAVPILPGDSADDLSARVLMAEHRCYPLALRLVAEGKAMVDGEIVRIADSAAPQEPLLNPLAG</sequence>
<dbReference type="InterPro" id="IPR001555">
    <property type="entry name" value="GART_AS"/>
</dbReference>
<dbReference type="GO" id="GO:0005829">
    <property type="term" value="C:cytosol"/>
    <property type="evidence" value="ECO:0007669"/>
    <property type="project" value="TreeGrafter"/>
</dbReference>
<feature type="site" description="Raises pKa of active site His" evidence="6">
    <location>
        <position position="147"/>
    </location>
</feature>
<dbReference type="PANTHER" id="PTHR43369">
    <property type="entry name" value="PHOSPHORIBOSYLGLYCINAMIDE FORMYLTRANSFERASE"/>
    <property type="match status" value="1"/>
</dbReference>
<evidence type="ECO:0000256" key="2">
    <source>
        <dbReference type="ARBA" id="ARBA00022679"/>
    </source>
</evidence>
<dbReference type="NCBIfam" id="TIGR00639">
    <property type="entry name" value="PurN"/>
    <property type="match status" value="1"/>
</dbReference>
<dbReference type="InterPro" id="IPR004607">
    <property type="entry name" value="GART"/>
</dbReference>
<keyword evidence="3 6" id="KW-0658">Purine biosynthesis</keyword>